<feature type="region of interest" description="Disordered" evidence="1">
    <location>
        <begin position="392"/>
        <end position="414"/>
    </location>
</feature>
<evidence type="ECO:0000313" key="5">
    <source>
        <dbReference type="Proteomes" id="UP001139193"/>
    </source>
</evidence>
<dbReference type="Pfam" id="PF00882">
    <property type="entry name" value="Zn_dep_PLPC"/>
    <property type="match status" value="1"/>
</dbReference>
<name>A0A9X2AG69_9BACT</name>
<dbReference type="AlphaFoldDB" id="A0A9X2AG69"/>
<comment type="caution">
    <text evidence="4">The sequence shown here is derived from an EMBL/GenBank/DDBJ whole genome shotgun (WGS) entry which is preliminary data.</text>
</comment>
<organism evidence="4 5">
    <name type="scientific">Hymenobacter cyanobacteriorum</name>
    <dbReference type="NCBI Taxonomy" id="2926463"/>
    <lineage>
        <taxon>Bacteria</taxon>
        <taxon>Pseudomonadati</taxon>
        <taxon>Bacteroidota</taxon>
        <taxon>Cytophagia</taxon>
        <taxon>Cytophagales</taxon>
        <taxon>Hymenobacteraceae</taxon>
        <taxon>Hymenobacter</taxon>
    </lineage>
</organism>
<reference evidence="4" key="1">
    <citation type="submission" date="2022-03" db="EMBL/GenBank/DDBJ databases">
        <title>Bacterial whole genome sequence for Hymenobacter sp. DH14.</title>
        <authorList>
            <person name="Le V."/>
        </authorList>
    </citation>
    <scope>NUCLEOTIDE SEQUENCE</scope>
    <source>
        <strain evidence="4">DH14</strain>
    </source>
</reference>
<sequence>MPLRFLLFLLLLAAPAAPAAAYSVLTHQAIVDTTWNSCIAPLLQYHYPGGTPDEMNKAKSYAYGGAILQDMGYYPLGSTLFTNLTHYVRAGDFVRNLLRQARNRNEYAFALGALAHYAADNTGHPEGTNIIIPTVYPDLKAKFGPVVTYEQSRVRHTEMEFSFDVVQVAAGRYRSQEYHKSIGFRVSKPVMERAFRETYGIEMKQIFFSVDASVAMFRFAVNQLLPAAARAAWHHKHDEIRDLSPRARRGDSLYHNNRREYRREFGHDYERPGFGARLMAGVLKVLPKIGPLKPYAFTLPDVPGAIQFHRSYQASVARYCTLVQEQPADTTHTLKLADTNLDTGAPTQPTAYVLADRTYGELLRQLHRRKFKNLTPPLRRALLSYFANGIPVPNRETDRDDDNAREARKYRQETEEALAALRALPEPAKAPRTRG</sequence>
<feature type="compositionally biased region" description="Basic and acidic residues" evidence="1">
    <location>
        <begin position="395"/>
        <end position="414"/>
    </location>
</feature>
<protein>
    <submittedName>
        <fullName evidence="4">Zinc dependent phospholipase C family protein</fullName>
    </submittedName>
</protein>
<dbReference type="EMBL" id="JALBGC010000001">
    <property type="protein sequence ID" value="MCI1185995.1"/>
    <property type="molecule type" value="Genomic_DNA"/>
</dbReference>
<feature type="chain" id="PRO_5040718010" evidence="2">
    <location>
        <begin position="22"/>
        <end position="435"/>
    </location>
</feature>
<keyword evidence="5" id="KW-1185">Reference proteome</keyword>
<dbReference type="InterPro" id="IPR029002">
    <property type="entry name" value="PLPC/GPLD1"/>
</dbReference>
<dbReference type="RefSeq" id="WP_241934284.1">
    <property type="nucleotide sequence ID" value="NZ_JALBGC010000001.1"/>
</dbReference>
<evidence type="ECO:0000256" key="2">
    <source>
        <dbReference type="SAM" id="SignalP"/>
    </source>
</evidence>
<accession>A0A9X2AG69</accession>
<evidence type="ECO:0000313" key="4">
    <source>
        <dbReference type="EMBL" id="MCI1185995.1"/>
    </source>
</evidence>
<keyword evidence="2" id="KW-0732">Signal</keyword>
<feature type="signal peptide" evidence="2">
    <location>
        <begin position="1"/>
        <end position="21"/>
    </location>
</feature>
<dbReference type="Proteomes" id="UP001139193">
    <property type="component" value="Unassembled WGS sequence"/>
</dbReference>
<proteinExistence type="predicted"/>
<feature type="domain" description="Phospholipase C/D" evidence="3">
    <location>
        <begin position="26"/>
        <end position="207"/>
    </location>
</feature>
<evidence type="ECO:0000256" key="1">
    <source>
        <dbReference type="SAM" id="MobiDB-lite"/>
    </source>
</evidence>
<evidence type="ECO:0000259" key="3">
    <source>
        <dbReference type="Pfam" id="PF00882"/>
    </source>
</evidence>
<gene>
    <name evidence="4" type="ORF">MON38_01085</name>
</gene>